<keyword evidence="4 6" id="KW-0472">Membrane</keyword>
<dbReference type="HOGENOM" id="CLU_025282_0_0_1"/>
<dbReference type="FunCoup" id="K0KWE3">
    <property type="interactions" value="390"/>
</dbReference>
<organism evidence="8 9">
    <name type="scientific">Wickerhamomyces ciferrii (strain ATCC 14091 / BCRC 22168 / CBS 111 / JCM 3599 / NBRC 0793 / NRRL Y-1031 F-60-10)</name>
    <name type="common">Yeast</name>
    <name type="synonym">Pichia ciferrii</name>
    <dbReference type="NCBI Taxonomy" id="1206466"/>
    <lineage>
        <taxon>Eukaryota</taxon>
        <taxon>Fungi</taxon>
        <taxon>Dikarya</taxon>
        <taxon>Ascomycota</taxon>
        <taxon>Saccharomycotina</taxon>
        <taxon>Saccharomycetes</taxon>
        <taxon>Phaffomycetales</taxon>
        <taxon>Wickerhamomycetaceae</taxon>
        <taxon>Wickerhamomyces</taxon>
    </lineage>
</organism>
<feature type="compositionally biased region" description="Polar residues" evidence="5">
    <location>
        <begin position="1"/>
        <end position="20"/>
    </location>
</feature>
<feature type="region of interest" description="Disordered" evidence="5">
    <location>
        <begin position="103"/>
        <end position="125"/>
    </location>
</feature>
<sequence length="622" mass="72268">MSQPYQPSTDIPDVDQNSENGFGIDPNLLNGNFKKYKTYEKNDDDIQLDGDGTVVENGKVLGNDKIVQNGKDGNVLDADVLIDGDLLDDDEDDDDYIEDQKVFEELSEDEDDYEDDEEYDDDDNNNHDDDYITIILKFILRIVFKIQKNWFKSLLYGIIFLINLLIISYLTSSNNNQYNSNDEILTNFKSFSDISKTIANLQWQINDLNIKNKNKFHEFRHYLDSKIDEFNNKFTQLDSNVLSITKANEEIISRLDSINLETIGSKYIKDDRIPIILDDNSNIKILPEFADFLEQKIKNLVNKYEPTLDLKFQLNYEKFIEDYVYDILNNKIGFMNKDEILSIIQLQFKENKSKLISEIKKINSKSNIDSNISNEKLINKSPRKINKINYGQAVSGARILNYLTSPTFNQQNSQKSFISKFFPNDQDDDNESNSINSPFIILTSNEGYWKSSTINNTQLGIKFLDPIYLSDISYLHGRFINGGILTSCPQILELYVNVENQEELIEKLPRTPIFLQNHIKISELNYHLNEPEEQFFQIPKELQSFIIKSLIIKIPKNYGDEFFTSFYKLNIHGLTKFDLYSIQKIINDDKIDNVIKKKLNQENNEVDYSNDIPKFGSDPIAF</sequence>
<evidence type="ECO:0000256" key="3">
    <source>
        <dbReference type="ARBA" id="ARBA00022989"/>
    </source>
</evidence>
<dbReference type="PROSITE" id="PS51469">
    <property type="entry name" value="SUN"/>
    <property type="match status" value="1"/>
</dbReference>
<dbReference type="EMBL" id="CAIF01000212">
    <property type="protein sequence ID" value="CCH45809.1"/>
    <property type="molecule type" value="Genomic_DNA"/>
</dbReference>
<feature type="region of interest" description="Disordered" evidence="5">
    <location>
        <begin position="1"/>
        <end position="27"/>
    </location>
</feature>
<evidence type="ECO:0000313" key="9">
    <source>
        <dbReference type="Proteomes" id="UP000009328"/>
    </source>
</evidence>
<keyword evidence="3 6" id="KW-1133">Transmembrane helix</keyword>
<name>K0KWE3_WICCF</name>
<dbReference type="InterPro" id="IPR012919">
    <property type="entry name" value="SUN_dom"/>
</dbReference>
<gene>
    <name evidence="8" type="ORF">BN7_5395</name>
</gene>
<evidence type="ECO:0000256" key="4">
    <source>
        <dbReference type="ARBA" id="ARBA00023136"/>
    </source>
</evidence>
<dbReference type="Pfam" id="PF07738">
    <property type="entry name" value="Sad1_UNC"/>
    <property type="match status" value="1"/>
</dbReference>
<dbReference type="InParanoid" id="K0KWE3"/>
<dbReference type="Proteomes" id="UP000009328">
    <property type="component" value="Unassembled WGS sequence"/>
</dbReference>
<dbReference type="eggNOG" id="ENOG502QSZA">
    <property type="taxonomic scope" value="Eukaryota"/>
</dbReference>
<evidence type="ECO:0000256" key="5">
    <source>
        <dbReference type="SAM" id="MobiDB-lite"/>
    </source>
</evidence>
<feature type="transmembrane region" description="Helical" evidence="6">
    <location>
        <begin position="154"/>
        <end position="171"/>
    </location>
</feature>
<dbReference type="AlphaFoldDB" id="K0KWE3"/>
<dbReference type="PANTHER" id="PTHR12911">
    <property type="entry name" value="SAD1/UNC-84-LIKE PROTEIN-RELATED"/>
    <property type="match status" value="1"/>
</dbReference>
<dbReference type="STRING" id="1206466.K0KWE3"/>
<evidence type="ECO:0000313" key="8">
    <source>
        <dbReference type="EMBL" id="CCH45809.1"/>
    </source>
</evidence>
<evidence type="ECO:0000256" key="2">
    <source>
        <dbReference type="ARBA" id="ARBA00022692"/>
    </source>
</evidence>
<feature type="domain" description="SUN" evidence="7">
    <location>
        <begin position="396"/>
        <end position="576"/>
    </location>
</feature>
<accession>K0KWE3</accession>
<feature type="compositionally biased region" description="Acidic residues" evidence="5">
    <location>
        <begin position="105"/>
        <end position="123"/>
    </location>
</feature>
<comment type="caution">
    <text evidence="8">The sequence shown here is derived from an EMBL/GenBank/DDBJ whole genome shotgun (WGS) entry which is preliminary data.</text>
</comment>
<evidence type="ECO:0000256" key="1">
    <source>
        <dbReference type="ARBA" id="ARBA00004370"/>
    </source>
</evidence>
<keyword evidence="2 6" id="KW-0812">Transmembrane</keyword>
<proteinExistence type="predicted"/>
<comment type="subcellular location">
    <subcellularLocation>
        <location evidence="1">Membrane</location>
    </subcellularLocation>
</comment>
<dbReference type="Gene3D" id="2.60.120.260">
    <property type="entry name" value="Galactose-binding domain-like"/>
    <property type="match status" value="1"/>
</dbReference>
<reference evidence="8 9" key="1">
    <citation type="journal article" date="2012" name="Eukaryot. Cell">
        <title>Draft genome sequence of Wickerhamomyces ciferrii NRRL Y-1031 F-60-10.</title>
        <authorList>
            <person name="Schneider J."/>
            <person name="Andrea H."/>
            <person name="Blom J."/>
            <person name="Jaenicke S."/>
            <person name="Ruckert C."/>
            <person name="Schorsch C."/>
            <person name="Szczepanowski R."/>
            <person name="Farwick M."/>
            <person name="Goesmann A."/>
            <person name="Puhler A."/>
            <person name="Schaffer S."/>
            <person name="Tauch A."/>
            <person name="Kohler T."/>
            <person name="Brinkrolf K."/>
        </authorList>
    </citation>
    <scope>NUCLEOTIDE SEQUENCE [LARGE SCALE GENOMIC DNA]</scope>
    <source>
        <strain evidence="9">ATCC 14091 / BCRC 22168 / CBS 111 / JCM 3599 / NBRC 0793 / NRRL Y-1031 F-60-10</strain>
    </source>
</reference>
<dbReference type="GO" id="GO:0043495">
    <property type="term" value="F:protein-membrane adaptor activity"/>
    <property type="evidence" value="ECO:0007669"/>
    <property type="project" value="TreeGrafter"/>
</dbReference>
<evidence type="ECO:0000256" key="6">
    <source>
        <dbReference type="SAM" id="Phobius"/>
    </source>
</evidence>
<protein>
    <submittedName>
        <fullName evidence="8">Spindle pole body assembly component</fullName>
    </submittedName>
</protein>
<evidence type="ECO:0000259" key="7">
    <source>
        <dbReference type="PROSITE" id="PS51469"/>
    </source>
</evidence>
<dbReference type="PANTHER" id="PTHR12911:SF8">
    <property type="entry name" value="KLAROID PROTEIN-RELATED"/>
    <property type="match status" value="1"/>
</dbReference>
<dbReference type="GO" id="GO:0034993">
    <property type="term" value="C:meiotic nuclear membrane microtubule tethering complex"/>
    <property type="evidence" value="ECO:0007669"/>
    <property type="project" value="TreeGrafter"/>
</dbReference>
<dbReference type="InterPro" id="IPR045119">
    <property type="entry name" value="SUN1-5"/>
</dbReference>
<keyword evidence="9" id="KW-1185">Reference proteome</keyword>